<dbReference type="EMBL" id="SWDB01000032">
    <property type="protein sequence ID" value="TKB44012.1"/>
    <property type="molecule type" value="Genomic_DNA"/>
</dbReference>
<evidence type="ECO:0000256" key="1">
    <source>
        <dbReference type="SAM" id="Phobius"/>
    </source>
</evidence>
<feature type="transmembrane region" description="Helical" evidence="1">
    <location>
        <begin position="185"/>
        <end position="206"/>
    </location>
</feature>
<proteinExistence type="predicted"/>
<dbReference type="PIRSF" id="PIRSF032086">
    <property type="entry name" value="UCP032086"/>
    <property type="match status" value="1"/>
</dbReference>
<dbReference type="InterPro" id="IPR016988">
    <property type="entry name" value="UCP032086"/>
</dbReference>
<feature type="transmembrane region" description="Helical" evidence="1">
    <location>
        <begin position="149"/>
        <end position="173"/>
    </location>
</feature>
<name>A0A4U1B334_9GAMM</name>
<gene>
    <name evidence="3" type="ORF">E8M12_13555</name>
</gene>
<comment type="caution">
    <text evidence="3">The sequence shown here is derived from an EMBL/GenBank/DDBJ whole genome shotgun (WGS) entry which is preliminary data.</text>
</comment>
<dbReference type="Proteomes" id="UP000307999">
    <property type="component" value="Unassembled WGS sequence"/>
</dbReference>
<evidence type="ECO:0000313" key="4">
    <source>
        <dbReference type="Proteomes" id="UP000307999"/>
    </source>
</evidence>
<feature type="transmembrane region" description="Helical" evidence="1">
    <location>
        <begin position="12"/>
        <end position="33"/>
    </location>
</feature>
<dbReference type="AlphaFoldDB" id="A0A4U1B334"/>
<keyword evidence="1" id="KW-1133">Transmembrane helix</keyword>
<reference evidence="3 4" key="1">
    <citation type="submission" date="2019-04" db="EMBL/GenBank/DDBJ databases">
        <title>Thalassotalea guangxiensis sp. nov., isolated from sediment of the coastal wetland.</title>
        <authorList>
            <person name="Zheng S."/>
            <person name="Zhang D."/>
        </authorList>
    </citation>
    <scope>NUCLEOTIDE SEQUENCE [LARGE SCALE GENOMIC DNA]</scope>
    <source>
        <strain evidence="3 4">ZS-4</strain>
    </source>
</reference>
<keyword evidence="4" id="KW-1185">Reference proteome</keyword>
<keyword evidence="1" id="KW-0812">Transmembrane</keyword>
<feature type="domain" description="Urate oxidase N-terminal" evidence="2">
    <location>
        <begin position="84"/>
        <end position="170"/>
    </location>
</feature>
<dbReference type="InterPro" id="IPR010389">
    <property type="entry name" value="Urate_ox_N"/>
</dbReference>
<evidence type="ECO:0000313" key="3">
    <source>
        <dbReference type="EMBL" id="TKB44012.1"/>
    </source>
</evidence>
<evidence type="ECO:0000259" key="2">
    <source>
        <dbReference type="Pfam" id="PF06181"/>
    </source>
</evidence>
<dbReference type="Pfam" id="PF06181">
    <property type="entry name" value="Urate_ox_N"/>
    <property type="match status" value="1"/>
</dbReference>
<accession>A0A4U1B334</accession>
<keyword evidence="1" id="KW-0472">Membrane</keyword>
<organism evidence="3 4">
    <name type="scientific">Thalassotalea mangrovi</name>
    <dbReference type="NCBI Taxonomy" id="2572245"/>
    <lineage>
        <taxon>Bacteria</taxon>
        <taxon>Pseudomonadati</taxon>
        <taxon>Pseudomonadota</taxon>
        <taxon>Gammaproteobacteria</taxon>
        <taxon>Alteromonadales</taxon>
        <taxon>Colwelliaceae</taxon>
        <taxon>Thalassotalea</taxon>
    </lineage>
</organism>
<feature type="transmembrane region" description="Helical" evidence="1">
    <location>
        <begin position="84"/>
        <end position="103"/>
    </location>
</feature>
<protein>
    <submittedName>
        <fullName evidence="3">Antitermination protein NusG</fullName>
    </submittedName>
</protein>
<dbReference type="OrthoDB" id="9787495at2"/>
<sequence>MDMINMLARWGHVLFGITWIGLLYYFNFIQGGYFKKATPEALADAKKHLAPEALWWFRWGAMFTLITGLLLMVGVHKLNVLNDYIVLGATLGTLMFLNVWLIIWPNQKIALGMVEGDAPAAAGKALLASRTNTLFSGPMAFFMLAGPHYAGYGMGVGSTALYIALAITVLLELNALVGKQGPMTTVKGVITSSIILTAIFVGLFFAV</sequence>
<feature type="transmembrane region" description="Helical" evidence="1">
    <location>
        <begin position="53"/>
        <end position="72"/>
    </location>
</feature>